<feature type="transmembrane region" description="Helical" evidence="4">
    <location>
        <begin position="12"/>
        <end position="30"/>
    </location>
</feature>
<feature type="transmembrane region" description="Helical" evidence="4">
    <location>
        <begin position="77"/>
        <end position="102"/>
    </location>
</feature>
<dbReference type="GO" id="GO:0007165">
    <property type="term" value="P:signal transduction"/>
    <property type="evidence" value="ECO:0007669"/>
    <property type="project" value="UniProtKB-KW"/>
</dbReference>
<dbReference type="PROSITE" id="PS50111">
    <property type="entry name" value="CHEMOTAXIS_TRANSDUC_2"/>
    <property type="match status" value="1"/>
</dbReference>
<keyword evidence="1 3" id="KW-0807">Transducer</keyword>
<proteinExistence type="inferred from homology"/>
<evidence type="ECO:0000256" key="4">
    <source>
        <dbReference type="SAM" id="Phobius"/>
    </source>
</evidence>
<dbReference type="GO" id="GO:0016020">
    <property type="term" value="C:membrane"/>
    <property type="evidence" value="ECO:0007669"/>
    <property type="project" value="InterPro"/>
</dbReference>
<evidence type="ECO:0000259" key="5">
    <source>
        <dbReference type="PROSITE" id="PS50111"/>
    </source>
</evidence>
<gene>
    <name evidence="6" type="ORF">PRVXT_002187</name>
</gene>
<keyword evidence="4" id="KW-0812">Transmembrane</keyword>
<organism evidence="6">
    <name type="scientific">Proteinivorax tanatarense</name>
    <dbReference type="NCBI Taxonomy" id="1260629"/>
    <lineage>
        <taxon>Bacteria</taxon>
        <taxon>Bacillati</taxon>
        <taxon>Bacillota</taxon>
        <taxon>Clostridia</taxon>
        <taxon>Eubacteriales</taxon>
        <taxon>Proteinivoracaceae</taxon>
        <taxon>Proteinivorax</taxon>
    </lineage>
</organism>
<comment type="similarity">
    <text evidence="2">Belongs to the methyl-accepting chemotaxis (MCP) protein family.</text>
</comment>
<dbReference type="Gene3D" id="1.10.287.950">
    <property type="entry name" value="Methyl-accepting chemotaxis protein"/>
    <property type="match status" value="1"/>
</dbReference>
<keyword evidence="4" id="KW-0472">Membrane</keyword>
<dbReference type="InterPro" id="IPR004089">
    <property type="entry name" value="MCPsignal_dom"/>
</dbReference>
<feature type="transmembrane region" description="Helical" evidence="4">
    <location>
        <begin position="108"/>
        <end position="127"/>
    </location>
</feature>
<dbReference type="PRINTS" id="PR00260">
    <property type="entry name" value="CHEMTRNSDUCR"/>
</dbReference>
<feature type="transmembrane region" description="Helical" evidence="4">
    <location>
        <begin position="36"/>
        <end position="56"/>
    </location>
</feature>
<reference evidence="6" key="1">
    <citation type="journal article" date="2013" name="Extremophiles">
        <title>Proteinivorax tanatarense gen. nov., sp. nov., an anaerobic, haloalkaliphilic, proteolytic bacterium isolated from a decaying algal bloom, and proposal of Proteinivoraceae fam. nov.</title>
        <authorList>
            <person name="Kevbrin V."/>
            <person name="Boltyanskaya Y."/>
            <person name="Zhilina T."/>
            <person name="Kolganova T."/>
            <person name="Lavrentjeva E."/>
            <person name="Kuznetsov B."/>
        </authorList>
    </citation>
    <scope>NUCLEOTIDE SEQUENCE</scope>
    <source>
        <strain evidence="6">Z-910T</strain>
    </source>
</reference>
<name>A0AAU7VJN8_9FIRM</name>
<protein>
    <submittedName>
        <fullName evidence="6">Methyl-accepting chemotaxis protein</fullName>
    </submittedName>
</protein>
<accession>A0AAU7VJN8</accession>
<sequence>MNNKFIKASNQGLMSLCFIIVLLVSLTTFSYDTIDIGIYILILISWITLGYSFYRFKKNSADKYIKYILALSFMGTHLYTTVTSTDVLSFTFAFPLIGAFAIYGNKGLTASVSSVIIIANLINILSGKFEQQHVVNIIVVITLTIFVQFVNTAIIGKSSKENSDYIKKMEEEKRKKDKIITSLINTTEELASSSHTLTTTVKETSTSIDEVSRVIEEIAKSSSVQAEDTEEGAKEAEGLSNSMEQIISATNSLRDITTSTETLKNNGLNTLKDLNAKTKESNEAISLLREMIDKTNTSTESINIASSSISEIAEQTNLLALNAGIEAARAGEAGKGFAVVAEEIKKLAEQSAKSAAEINNVIQTLKESTDLTHGNMEKALEIINSQTNSIEQTQSVFNDLADSIESTKSKVNVLKDTEENMIQMKEKILDLIQNLSSIAQQNAASTEEVSSSVQEQATSIDGITSISVKLDKLAQELKETADDF</sequence>
<dbReference type="InterPro" id="IPR004090">
    <property type="entry name" value="Chemotax_Me-accpt_rcpt"/>
</dbReference>
<reference evidence="6" key="2">
    <citation type="submission" date="2024-06" db="EMBL/GenBank/DDBJ databases">
        <authorList>
            <person name="Petrova K.O."/>
            <person name="Toshchakov S.V."/>
            <person name="Boltjanskaja Y.V."/>
            <person name="Kevbrin V."/>
        </authorList>
    </citation>
    <scope>NUCLEOTIDE SEQUENCE</scope>
    <source>
        <strain evidence="6">Z-910T</strain>
    </source>
</reference>
<dbReference type="PANTHER" id="PTHR32089:SF112">
    <property type="entry name" value="LYSOZYME-LIKE PROTEIN-RELATED"/>
    <property type="match status" value="1"/>
</dbReference>
<dbReference type="GO" id="GO:0004888">
    <property type="term" value="F:transmembrane signaling receptor activity"/>
    <property type="evidence" value="ECO:0007669"/>
    <property type="project" value="InterPro"/>
</dbReference>
<dbReference type="EMBL" id="CP158367">
    <property type="protein sequence ID" value="XBX74161.1"/>
    <property type="molecule type" value="Genomic_DNA"/>
</dbReference>
<evidence type="ECO:0000313" key="6">
    <source>
        <dbReference type="EMBL" id="XBX74161.1"/>
    </source>
</evidence>
<dbReference type="SUPFAM" id="SSF58104">
    <property type="entry name" value="Methyl-accepting chemotaxis protein (MCP) signaling domain"/>
    <property type="match status" value="1"/>
</dbReference>
<evidence type="ECO:0000256" key="1">
    <source>
        <dbReference type="ARBA" id="ARBA00023224"/>
    </source>
</evidence>
<dbReference type="SMART" id="SM00283">
    <property type="entry name" value="MA"/>
    <property type="match status" value="1"/>
</dbReference>
<keyword evidence="4" id="KW-1133">Transmembrane helix</keyword>
<dbReference type="Pfam" id="PF00015">
    <property type="entry name" value="MCPsignal"/>
    <property type="match status" value="1"/>
</dbReference>
<dbReference type="RefSeq" id="WP_350342919.1">
    <property type="nucleotide sequence ID" value="NZ_CP158367.1"/>
</dbReference>
<evidence type="ECO:0000256" key="3">
    <source>
        <dbReference type="PROSITE-ProRule" id="PRU00284"/>
    </source>
</evidence>
<evidence type="ECO:0000256" key="2">
    <source>
        <dbReference type="ARBA" id="ARBA00029447"/>
    </source>
</evidence>
<feature type="domain" description="Methyl-accepting transducer" evidence="5">
    <location>
        <begin position="200"/>
        <end position="457"/>
    </location>
</feature>
<dbReference type="GO" id="GO:0006935">
    <property type="term" value="P:chemotaxis"/>
    <property type="evidence" value="ECO:0007669"/>
    <property type="project" value="InterPro"/>
</dbReference>
<dbReference type="PANTHER" id="PTHR32089">
    <property type="entry name" value="METHYL-ACCEPTING CHEMOTAXIS PROTEIN MCPB"/>
    <property type="match status" value="1"/>
</dbReference>
<dbReference type="AlphaFoldDB" id="A0AAU7VJN8"/>
<feature type="transmembrane region" description="Helical" evidence="4">
    <location>
        <begin position="134"/>
        <end position="155"/>
    </location>
</feature>